<evidence type="ECO:0000256" key="8">
    <source>
        <dbReference type="ARBA" id="ARBA00023242"/>
    </source>
</evidence>
<dbReference type="Pfam" id="PF00145">
    <property type="entry name" value="DNA_methylase"/>
    <property type="match status" value="1"/>
</dbReference>
<keyword evidence="5" id="KW-0949">S-adenosyl-L-methionine</keyword>
<dbReference type="InterPro" id="IPR022702">
    <property type="entry name" value="Cytosine_MeTrfase1_RFD"/>
</dbReference>
<dbReference type="InterPro" id="IPR001525">
    <property type="entry name" value="C5_MeTfrase"/>
</dbReference>
<dbReference type="InterPro" id="IPR050390">
    <property type="entry name" value="C5-Methyltransferase"/>
</dbReference>
<protein>
    <recommendedName>
        <fullName evidence="2">DNA (cytosine-5-)-methyltransferase</fullName>
        <ecNumber evidence="2">2.1.1.37</ecNumber>
    </recommendedName>
</protein>
<dbReference type="InterPro" id="IPR043151">
    <property type="entry name" value="BAH_sf"/>
</dbReference>
<dbReference type="EC" id="2.1.1.37" evidence="2"/>
<feature type="compositionally biased region" description="Acidic residues" evidence="9">
    <location>
        <begin position="328"/>
        <end position="354"/>
    </location>
</feature>
<comment type="subcellular location">
    <subcellularLocation>
        <location evidence="1">Nucleus</location>
    </subcellularLocation>
</comment>
<dbReference type="InterPro" id="IPR029063">
    <property type="entry name" value="SAM-dependent_MTases_sf"/>
</dbReference>
<evidence type="ECO:0000256" key="7">
    <source>
        <dbReference type="ARBA" id="ARBA00023125"/>
    </source>
</evidence>
<dbReference type="SUPFAM" id="SSF53335">
    <property type="entry name" value="S-adenosyl-L-methionine-dependent methyltransferases"/>
    <property type="match status" value="1"/>
</dbReference>
<evidence type="ECO:0000313" key="12">
    <source>
        <dbReference type="Proteomes" id="UP000266723"/>
    </source>
</evidence>
<comment type="caution">
    <text evidence="11">The sequence shown here is derived from an EMBL/GenBank/DDBJ whole genome shotgun (WGS) entry which is preliminary data.</text>
</comment>
<dbReference type="SMART" id="SM00439">
    <property type="entry name" value="BAH"/>
    <property type="match status" value="2"/>
</dbReference>
<evidence type="ECO:0000256" key="4">
    <source>
        <dbReference type="ARBA" id="ARBA00022679"/>
    </source>
</evidence>
<feature type="domain" description="BAH" evidence="10">
    <location>
        <begin position="393"/>
        <end position="531"/>
    </location>
</feature>
<evidence type="ECO:0000256" key="5">
    <source>
        <dbReference type="ARBA" id="ARBA00022691"/>
    </source>
</evidence>
<dbReference type="PANTHER" id="PTHR10629:SF52">
    <property type="entry name" value="DNA (CYTOSINE-5)-METHYLTRANSFERASE 1"/>
    <property type="match status" value="1"/>
</dbReference>
<dbReference type="PANTHER" id="PTHR10629">
    <property type="entry name" value="CYTOSINE-SPECIFIC METHYLTRANSFERASE"/>
    <property type="match status" value="1"/>
</dbReference>
<accession>A0ABQ7AK18</accession>
<evidence type="ECO:0000259" key="10">
    <source>
        <dbReference type="PROSITE" id="PS51038"/>
    </source>
</evidence>
<sequence length="846" mass="96030">MQRPRRNNGAASASNKGYVKTTEDEIAGDYPLPAYYKNFKDEADELIVADDYEVNYEDLPRRMLHNWALYNSDSRFISLELLPMKPCADIDVTIFGSGLMAEDGGFWFGLDDPDTSTSGQPKKDLEGMPVFLSQIKEWMIEWGCSTISISIRTDVAWYRLGKPSKQYAPWFEPVLKTARVTIGIFGLLEEQTRMSKLSFEDVTKRVSEFQKNHKAYISSDRLAVNRYLVGHGQIILQMFSEFPKKDIQRCSFVSDLARKRAERHNTRWTIKKKKILFKVNCNPRAGMAPVVSKRKAMQATTTRLINRIWGEFYSNYSPEEPVQAVGAENEEEEVEEEGEIEEDDAEETVPEPVEEVQKSHTPLKKIRGVSGKTESSWSGESLGKTSAGEPLYRQALVGEEIVAVGSAVVLEVDGIEVIYFVEYMFEKSNNCKMLHGRLLQRGCDTVLGNAANERELFLTNECKTVSLKELKGTVSFEIRSRPWGHQFRKENTTADKLDRARAEERKTKDLPTEYFCKSLYSPERGGFFSLPLNDMGCASGSCSSCRIRDDEEKKTEIKLNASKTGFSSNGVDYSVDDYVYVKPEDIDGSKEANGRFKSGRNIGLRPFVVCQILEIIVRKESRKASFEVKVRRLYRPEDVSDEKAYASDIQEVRFGILEAGAYGVSQSRKRAFIWAAAPDEVLPEWPEPMHVFGVPELKISLSKGVHYAAVRSTQYGAPFRPITVRDTIGDLPSVDNGESKTKREYKVQPISWFQKEIRGDNIVLTDHICKEMNELNLIRCKKIPKRPGADWRDLPEEKGFPDSYEFQGNIIHKHRQIGNAVPPPLAFALGRKLKEAVQLKKVPKTN</sequence>
<dbReference type="InterPro" id="IPR031303">
    <property type="entry name" value="C5_meth_CS"/>
</dbReference>
<reference evidence="11 12" key="1">
    <citation type="journal article" date="2020" name="BMC Genomics">
        <title>Intraspecific diversification of the crop wild relative Brassica cretica Lam. using demographic model selection.</title>
        <authorList>
            <person name="Kioukis A."/>
            <person name="Michalopoulou V.A."/>
            <person name="Briers L."/>
            <person name="Pirintsos S."/>
            <person name="Studholme D.J."/>
            <person name="Pavlidis P."/>
            <person name="Sarris P.F."/>
        </authorList>
    </citation>
    <scope>NUCLEOTIDE SEQUENCE [LARGE SCALE GENOMIC DNA]</scope>
    <source>
        <strain evidence="12">cv. PFS-1207/04</strain>
    </source>
</reference>
<dbReference type="EMBL" id="QGKV02002055">
    <property type="protein sequence ID" value="KAF3497953.1"/>
    <property type="molecule type" value="Genomic_DNA"/>
</dbReference>
<keyword evidence="6" id="KW-0677">Repeat</keyword>
<keyword evidence="12" id="KW-1185">Reference proteome</keyword>
<dbReference type="InterPro" id="IPR001025">
    <property type="entry name" value="BAH_dom"/>
</dbReference>
<evidence type="ECO:0000256" key="2">
    <source>
        <dbReference type="ARBA" id="ARBA00011975"/>
    </source>
</evidence>
<gene>
    <name evidence="11" type="ORF">DY000_02057167</name>
</gene>
<organism evidence="11 12">
    <name type="scientific">Brassica cretica</name>
    <name type="common">Mustard</name>
    <dbReference type="NCBI Taxonomy" id="69181"/>
    <lineage>
        <taxon>Eukaryota</taxon>
        <taxon>Viridiplantae</taxon>
        <taxon>Streptophyta</taxon>
        <taxon>Embryophyta</taxon>
        <taxon>Tracheophyta</taxon>
        <taxon>Spermatophyta</taxon>
        <taxon>Magnoliopsida</taxon>
        <taxon>eudicotyledons</taxon>
        <taxon>Gunneridae</taxon>
        <taxon>Pentapetalae</taxon>
        <taxon>rosids</taxon>
        <taxon>malvids</taxon>
        <taxon>Brassicales</taxon>
        <taxon>Brassicaceae</taxon>
        <taxon>Brassiceae</taxon>
        <taxon>Brassica</taxon>
    </lineage>
</organism>
<dbReference type="PROSITE" id="PS51038">
    <property type="entry name" value="BAH"/>
    <property type="match status" value="1"/>
</dbReference>
<dbReference type="Pfam" id="PF12047">
    <property type="entry name" value="DNMT1-RFD"/>
    <property type="match status" value="1"/>
</dbReference>
<keyword evidence="7" id="KW-0238">DNA-binding</keyword>
<proteinExistence type="predicted"/>
<evidence type="ECO:0000313" key="11">
    <source>
        <dbReference type="EMBL" id="KAF3497953.1"/>
    </source>
</evidence>
<dbReference type="Gene3D" id="3.90.120.10">
    <property type="entry name" value="DNA Methylase, subunit A, domain 2"/>
    <property type="match status" value="1"/>
</dbReference>
<evidence type="ECO:0000256" key="1">
    <source>
        <dbReference type="ARBA" id="ARBA00004123"/>
    </source>
</evidence>
<keyword evidence="8" id="KW-0539">Nucleus</keyword>
<dbReference type="Proteomes" id="UP000266723">
    <property type="component" value="Unassembled WGS sequence"/>
</dbReference>
<evidence type="ECO:0000256" key="9">
    <source>
        <dbReference type="SAM" id="MobiDB-lite"/>
    </source>
</evidence>
<keyword evidence="3" id="KW-0489">Methyltransferase</keyword>
<dbReference type="Gene3D" id="2.30.30.490">
    <property type="match status" value="2"/>
</dbReference>
<dbReference type="CDD" id="cd04712">
    <property type="entry name" value="BAH_DCM_I"/>
    <property type="match status" value="1"/>
</dbReference>
<dbReference type="PROSITE" id="PS00095">
    <property type="entry name" value="C5_MTASE_2"/>
    <property type="match status" value="1"/>
</dbReference>
<evidence type="ECO:0000256" key="6">
    <source>
        <dbReference type="ARBA" id="ARBA00022737"/>
    </source>
</evidence>
<evidence type="ECO:0000256" key="3">
    <source>
        <dbReference type="ARBA" id="ARBA00022603"/>
    </source>
</evidence>
<dbReference type="Pfam" id="PF01426">
    <property type="entry name" value="BAH"/>
    <property type="match status" value="2"/>
</dbReference>
<feature type="region of interest" description="Disordered" evidence="9">
    <location>
        <begin position="324"/>
        <end position="384"/>
    </location>
</feature>
<name>A0ABQ7AK18_BRACR</name>
<keyword evidence="4" id="KW-0808">Transferase</keyword>